<evidence type="ECO:0000256" key="5">
    <source>
        <dbReference type="ARBA" id="ARBA00023295"/>
    </source>
</evidence>
<protein>
    <recommendedName>
        <fullName evidence="2">lysozyme</fullName>
        <ecNumber evidence="2">3.2.1.17</ecNumber>
    </recommendedName>
</protein>
<keyword evidence="5" id="KW-0378">Hydrolase</keyword>
<dbReference type="PRINTS" id="PR00135">
    <property type="entry name" value="LYZLACT"/>
</dbReference>
<keyword evidence="7" id="KW-0472">Membrane</keyword>
<comment type="catalytic activity">
    <reaction evidence="1">
        <text>Hydrolysis of (1-&gt;4)-beta-linkages between N-acetylmuramic acid and N-acetyl-D-glucosamine residues in a peptidoglycan and between N-acetyl-D-glucosamine residues in chitodextrins.</text>
        <dbReference type="EC" id="3.2.1.17"/>
    </reaction>
</comment>
<reference evidence="9" key="1">
    <citation type="submission" date="2025-08" db="UniProtKB">
        <authorList>
            <consortium name="RefSeq"/>
        </authorList>
    </citation>
    <scope>IDENTIFICATION</scope>
    <source>
        <tissue evidence="9">Whole organism</tissue>
    </source>
</reference>
<proteinExistence type="inferred from homology"/>
<keyword evidence="7" id="KW-0812">Transmembrane</keyword>
<evidence type="ECO:0000256" key="1">
    <source>
        <dbReference type="ARBA" id="ARBA00000632"/>
    </source>
</evidence>
<dbReference type="Proteomes" id="UP000504606">
    <property type="component" value="Unplaced"/>
</dbReference>
<dbReference type="SUPFAM" id="SSF53955">
    <property type="entry name" value="Lysozyme-like"/>
    <property type="match status" value="1"/>
</dbReference>
<dbReference type="Gene3D" id="1.10.530.10">
    <property type="match status" value="1"/>
</dbReference>
<dbReference type="SMART" id="SM00263">
    <property type="entry name" value="LYZ1"/>
    <property type="match status" value="1"/>
</dbReference>
<comment type="similarity">
    <text evidence="6">Belongs to the glycosyl hydrolase 22 family.</text>
</comment>
<evidence type="ECO:0000256" key="4">
    <source>
        <dbReference type="ARBA" id="ARBA00023157"/>
    </source>
</evidence>
<sequence length="170" mass="19122">MYGRTEAHHTSNMLPASRSAAWVGGIALLGLLALSTPLIHARVYEKCELAKDLKNKYGFPLGQIPTLVCIAFQESGFNMSAVNRDRNKDKSIDYGIFQINNRYWCDRGPKKGCHVTCQTLLTDMDEVAKCVKAVYAETKKLRGDGFKAWSSYLNHLCDYPYPYTAKCDLN</sequence>
<evidence type="ECO:0000256" key="2">
    <source>
        <dbReference type="ARBA" id="ARBA00012732"/>
    </source>
</evidence>
<keyword evidence="5" id="KW-0326">Glycosidase</keyword>
<dbReference type="RefSeq" id="XP_026287319.1">
    <property type="nucleotide sequence ID" value="XM_026431534.2"/>
</dbReference>
<accession>A0A6J1T1A1</accession>
<dbReference type="GeneID" id="113212732"/>
<keyword evidence="7" id="KW-1133">Transmembrane helix</keyword>
<dbReference type="KEGG" id="foc:113212732"/>
<organism evidence="8 9">
    <name type="scientific">Frankliniella occidentalis</name>
    <name type="common">Western flower thrips</name>
    <name type="synonym">Euthrips occidentalis</name>
    <dbReference type="NCBI Taxonomy" id="133901"/>
    <lineage>
        <taxon>Eukaryota</taxon>
        <taxon>Metazoa</taxon>
        <taxon>Ecdysozoa</taxon>
        <taxon>Arthropoda</taxon>
        <taxon>Hexapoda</taxon>
        <taxon>Insecta</taxon>
        <taxon>Pterygota</taxon>
        <taxon>Neoptera</taxon>
        <taxon>Paraneoptera</taxon>
        <taxon>Thysanoptera</taxon>
        <taxon>Terebrantia</taxon>
        <taxon>Thripoidea</taxon>
        <taxon>Thripidae</taxon>
        <taxon>Frankliniella</taxon>
    </lineage>
</organism>
<feature type="transmembrane region" description="Helical" evidence="7">
    <location>
        <begin position="20"/>
        <end position="41"/>
    </location>
</feature>
<dbReference type="EC" id="3.2.1.17" evidence="2"/>
<evidence type="ECO:0000256" key="3">
    <source>
        <dbReference type="ARBA" id="ARBA00022638"/>
    </source>
</evidence>
<gene>
    <name evidence="9" type="primary">LOC113212732</name>
</gene>
<dbReference type="CDD" id="cd16899">
    <property type="entry name" value="LYZ_C_invert"/>
    <property type="match status" value="1"/>
</dbReference>
<evidence type="ECO:0000256" key="6">
    <source>
        <dbReference type="RuleBase" id="RU004440"/>
    </source>
</evidence>
<dbReference type="Pfam" id="PF00062">
    <property type="entry name" value="Lys"/>
    <property type="match status" value="1"/>
</dbReference>
<keyword evidence="3" id="KW-0081">Bacteriolytic enzyme</keyword>
<dbReference type="PANTHER" id="PTHR11407:SF63">
    <property type="entry name" value="LYSOZYME C"/>
    <property type="match status" value="1"/>
</dbReference>
<dbReference type="AlphaFoldDB" id="A0A6J1T1A1"/>
<dbReference type="GO" id="GO:0031640">
    <property type="term" value="P:killing of cells of another organism"/>
    <property type="evidence" value="ECO:0007669"/>
    <property type="project" value="UniProtKB-KW"/>
</dbReference>
<dbReference type="PROSITE" id="PS51348">
    <property type="entry name" value="GLYCOSYL_HYDROL_F22_2"/>
    <property type="match status" value="1"/>
</dbReference>
<dbReference type="GO" id="GO:0003796">
    <property type="term" value="F:lysozyme activity"/>
    <property type="evidence" value="ECO:0007669"/>
    <property type="project" value="UniProtKB-EC"/>
</dbReference>
<evidence type="ECO:0000313" key="9">
    <source>
        <dbReference type="RefSeq" id="XP_026287319.1"/>
    </source>
</evidence>
<dbReference type="GO" id="GO:0042742">
    <property type="term" value="P:defense response to bacterium"/>
    <property type="evidence" value="ECO:0007669"/>
    <property type="project" value="UniProtKB-KW"/>
</dbReference>
<keyword evidence="4" id="KW-1015">Disulfide bond</keyword>
<evidence type="ECO:0000313" key="8">
    <source>
        <dbReference type="Proteomes" id="UP000504606"/>
    </source>
</evidence>
<dbReference type="InterPro" id="IPR001916">
    <property type="entry name" value="Glyco_hydro_22"/>
</dbReference>
<keyword evidence="3" id="KW-0929">Antimicrobial</keyword>
<dbReference type="PANTHER" id="PTHR11407">
    <property type="entry name" value="LYSOZYME C"/>
    <property type="match status" value="1"/>
</dbReference>
<evidence type="ECO:0000256" key="7">
    <source>
        <dbReference type="SAM" id="Phobius"/>
    </source>
</evidence>
<keyword evidence="8" id="KW-1185">Reference proteome</keyword>
<dbReference type="InterPro" id="IPR023346">
    <property type="entry name" value="Lysozyme-like_dom_sf"/>
</dbReference>
<name>A0A6J1T1A1_FRAOC</name>